<dbReference type="AlphaFoldDB" id="A0AAV9J5T7"/>
<organism evidence="6 7">
    <name type="scientific">Oleoguttula mirabilis</name>
    <dbReference type="NCBI Taxonomy" id="1507867"/>
    <lineage>
        <taxon>Eukaryota</taxon>
        <taxon>Fungi</taxon>
        <taxon>Dikarya</taxon>
        <taxon>Ascomycota</taxon>
        <taxon>Pezizomycotina</taxon>
        <taxon>Dothideomycetes</taxon>
        <taxon>Dothideomycetidae</taxon>
        <taxon>Mycosphaerellales</taxon>
        <taxon>Teratosphaeriaceae</taxon>
        <taxon>Oleoguttula</taxon>
    </lineage>
</organism>
<comment type="similarity">
    <text evidence="1">Belongs to the bacterial ribosomal protein bL34 family.</text>
</comment>
<dbReference type="GO" id="GO:0005762">
    <property type="term" value="C:mitochondrial large ribosomal subunit"/>
    <property type="evidence" value="ECO:0007669"/>
    <property type="project" value="TreeGrafter"/>
</dbReference>
<evidence type="ECO:0000313" key="7">
    <source>
        <dbReference type="Proteomes" id="UP001324427"/>
    </source>
</evidence>
<dbReference type="NCBIfam" id="TIGR01030">
    <property type="entry name" value="rpmH_bact"/>
    <property type="match status" value="1"/>
</dbReference>
<dbReference type="HAMAP" id="MF_00391">
    <property type="entry name" value="Ribosomal_bL34"/>
    <property type="match status" value="1"/>
</dbReference>
<evidence type="ECO:0000256" key="1">
    <source>
        <dbReference type="ARBA" id="ARBA00010111"/>
    </source>
</evidence>
<keyword evidence="3" id="KW-0687">Ribonucleoprotein</keyword>
<sequence length="105" mass="11876">MPAGRRAQAQQQRPLSILSRIPTRPTISLQPTTPVLDDTPTSSLLRPLSQPSLSLLQVRGAKRDTFNPSHRVRKRRHGFLARLRSRTGRKVLARRKAKGRNTLSH</sequence>
<dbReference type="Pfam" id="PF00468">
    <property type="entry name" value="Ribosomal_L34"/>
    <property type="match status" value="1"/>
</dbReference>
<dbReference type="FunFam" id="1.10.287.3980:FF:000001">
    <property type="entry name" value="Mitochondrial ribosomal protein L34"/>
    <property type="match status" value="1"/>
</dbReference>
<evidence type="ECO:0000256" key="5">
    <source>
        <dbReference type="SAM" id="MobiDB-lite"/>
    </source>
</evidence>
<feature type="region of interest" description="Disordered" evidence="5">
    <location>
        <begin position="1"/>
        <end position="48"/>
    </location>
</feature>
<dbReference type="GO" id="GO:0003735">
    <property type="term" value="F:structural constituent of ribosome"/>
    <property type="evidence" value="ECO:0007669"/>
    <property type="project" value="InterPro"/>
</dbReference>
<dbReference type="EMBL" id="JAVFHQ010000070">
    <property type="protein sequence ID" value="KAK4540298.1"/>
    <property type="molecule type" value="Genomic_DNA"/>
</dbReference>
<gene>
    <name evidence="6" type="ORF">LTR36_009610</name>
</gene>
<accession>A0AAV9J5T7</accession>
<evidence type="ECO:0000256" key="2">
    <source>
        <dbReference type="ARBA" id="ARBA00022980"/>
    </source>
</evidence>
<name>A0AAV9J5T7_9PEZI</name>
<comment type="caution">
    <text evidence="6">The sequence shown here is derived from an EMBL/GenBank/DDBJ whole genome shotgun (WGS) entry which is preliminary data.</text>
</comment>
<keyword evidence="2" id="KW-0689">Ribosomal protein</keyword>
<dbReference type="GO" id="GO:0006412">
    <property type="term" value="P:translation"/>
    <property type="evidence" value="ECO:0007669"/>
    <property type="project" value="InterPro"/>
</dbReference>
<dbReference type="InterPro" id="IPR000271">
    <property type="entry name" value="Ribosomal_bL34"/>
</dbReference>
<dbReference type="Proteomes" id="UP001324427">
    <property type="component" value="Unassembled WGS sequence"/>
</dbReference>
<feature type="compositionally biased region" description="Low complexity" evidence="5">
    <location>
        <begin position="1"/>
        <end position="13"/>
    </location>
</feature>
<reference evidence="6 7" key="1">
    <citation type="submission" date="2021-11" db="EMBL/GenBank/DDBJ databases">
        <title>Black yeast isolated from Biological Soil Crust.</title>
        <authorList>
            <person name="Kurbessoian T."/>
        </authorList>
    </citation>
    <scope>NUCLEOTIDE SEQUENCE [LARGE SCALE GENOMIC DNA]</scope>
    <source>
        <strain evidence="6 7">CCFEE 5522</strain>
    </source>
</reference>
<evidence type="ECO:0000256" key="3">
    <source>
        <dbReference type="ARBA" id="ARBA00023274"/>
    </source>
</evidence>
<evidence type="ECO:0000313" key="6">
    <source>
        <dbReference type="EMBL" id="KAK4540298.1"/>
    </source>
</evidence>
<dbReference type="Gene3D" id="1.10.287.3980">
    <property type="match status" value="1"/>
</dbReference>
<protein>
    <recommendedName>
        <fullName evidence="4">Large ribosomal subunit protein bL34m</fullName>
    </recommendedName>
</protein>
<dbReference type="PANTHER" id="PTHR14503">
    <property type="entry name" value="MITOCHONDRIAL RIBOSOMAL PROTEIN 34 FAMILY MEMBER"/>
    <property type="match status" value="1"/>
</dbReference>
<dbReference type="PANTHER" id="PTHR14503:SF4">
    <property type="entry name" value="LARGE RIBOSOMAL SUBUNIT PROTEIN BL34M"/>
    <property type="match status" value="1"/>
</dbReference>
<proteinExistence type="inferred from homology"/>
<evidence type="ECO:0000256" key="4">
    <source>
        <dbReference type="ARBA" id="ARBA00035274"/>
    </source>
</evidence>
<keyword evidence="7" id="KW-1185">Reference proteome</keyword>